<dbReference type="RefSeq" id="WP_044151161.1">
    <property type="nucleotide sequence ID" value="NZ_QVFV01000004.1"/>
</dbReference>
<dbReference type="EMBL" id="QVFV01000004">
    <property type="protein sequence ID" value="RZM77297.1"/>
    <property type="molecule type" value="Genomic_DNA"/>
</dbReference>
<protein>
    <recommendedName>
        <fullName evidence="3">Pentapeptide repeat-containing protein</fullName>
    </recommendedName>
</protein>
<comment type="caution">
    <text evidence="1">The sequence shown here is derived from an EMBL/GenBank/DDBJ whole genome shotgun (WGS) entry which is preliminary data.</text>
</comment>
<dbReference type="OrthoDB" id="518112at2"/>
<dbReference type="InterPro" id="IPR051082">
    <property type="entry name" value="Pentapeptide-BTB/POZ_domain"/>
</dbReference>
<dbReference type="Proteomes" id="UP000292459">
    <property type="component" value="Unassembled WGS sequence"/>
</dbReference>
<evidence type="ECO:0000313" key="2">
    <source>
        <dbReference type="Proteomes" id="UP000292459"/>
    </source>
</evidence>
<dbReference type="AlphaFoldDB" id="A0A4Q7E579"/>
<dbReference type="Pfam" id="PF00805">
    <property type="entry name" value="Pentapeptide"/>
    <property type="match status" value="3"/>
</dbReference>
<name>A0A4Q7E579_9CYAN</name>
<organism evidence="1 2">
    <name type="scientific">Leptolyngbya iicbica LK</name>
    <dbReference type="NCBI Taxonomy" id="2294035"/>
    <lineage>
        <taxon>Bacteria</taxon>
        <taxon>Bacillati</taxon>
        <taxon>Cyanobacteriota</taxon>
        <taxon>Cyanophyceae</taxon>
        <taxon>Leptolyngbyales</taxon>
        <taxon>Leptolyngbyaceae</taxon>
        <taxon>Leptolyngbya group</taxon>
        <taxon>Leptolyngbya</taxon>
        <taxon>Leptolyngbya iicbica</taxon>
    </lineage>
</organism>
<dbReference type="InterPro" id="IPR001646">
    <property type="entry name" value="5peptide_repeat"/>
</dbReference>
<keyword evidence="2" id="KW-1185">Reference proteome</keyword>
<dbReference type="Gene3D" id="2.160.20.80">
    <property type="entry name" value="E3 ubiquitin-protein ligase SopA"/>
    <property type="match status" value="3"/>
</dbReference>
<dbReference type="PANTHER" id="PTHR14136">
    <property type="entry name" value="BTB_POZ DOMAIN-CONTAINING PROTEIN KCTD9"/>
    <property type="match status" value="1"/>
</dbReference>
<evidence type="ECO:0008006" key="3">
    <source>
        <dbReference type="Google" id="ProtNLM"/>
    </source>
</evidence>
<gene>
    <name evidence="1" type="ORF">DYY88_16780</name>
</gene>
<dbReference type="SUPFAM" id="SSF141571">
    <property type="entry name" value="Pentapeptide repeat-like"/>
    <property type="match status" value="2"/>
</dbReference>
<proteinExistence type="predicted"/>
<dbReference type="PANTHER" id="PTHR14136:SF17">
    <property type="entry name" value="BTB_POZ DOMAIN-CONTAINING PROTEIN KCTD9"/>
    <property type="match status" value="1"/>
</dbReference>
<sequence length="512" mass="55507">MKPLPAPDAAARLLDKYAQGERDFSRAQLNECVLSGTRLPNIILREADLNVVNLSNANLSQSDLQAAVLNVSRLSGTNLSQANLQAAQMNVANLIQAILVGANLTGASLIRSELLRADLSNTNLTQANLQEADLREVRLRWSNLTRANLSRSNLRKSSLIGANLSHVQAHSVNLEGADLNNAIMIGLEGRHGNLRTANLSGANLRGANLRWANLTGANLKDADLTDAKLSGADLTGAQLEGATLENTILVHADLSRANLRHARCVGADLSGATITGIQMQGAIVYDIQTTEIVCEWIDLSLYGDQSQRRYFNTGQDVHAFLNQRPAQVMVTIDGVMTLAAHAALAAAFVQLAEVSPVLSRPPNIELTNRHTQLACMTDDETGLSAIAYLVTLPFVDGPAIQAILDTLHQEGLSQSSRPFALDEADRELNRVKTMLQQQDLSTLKTLVADHTFFTWPVQIKLVNARGSSLELYANPQFGVRRTSGSYGITPTDMGKLYQPTLDNYLTFFRSGQ</sequence>
<evidence type="ECO:0000313" key="1">
    <source>
        <dbReference type="EMBL" id="RZM77297.1"/>
    </source>
</evidence>
<accession>A0A4Q7E579</accession>
<reference evidence="1 2" key="1">
    <citation type="submission" date="2018-11" db="EMBL/GenBank/DDBJ databases">
        <title>Whole genome sequencing of an environmental sample.</title>
        <authorList>
            <person name="Sarangi A.N."/>
            <person name="Singh D."/>
            <person name="Tripathy S."/>
        </authorList>
    </citation>
    <scope>NUCLEOTIDE SEQUENCE [LARGE SCALE GENOMIC DNA]</scope>
    <source>
        <strain evidence="1 2">Lakshadweep</strain>
    </source>
</reference>